<name>C3YEF7_BRAFL</name>
<keyword evidence="1" id="KW-0732">Signal</keyword>
<dbReference type="EMBL" id="GG666505">
    <property type="protein sequence ID" value="EEN61465.1"/>
    <property type="molecule type" value="Genomic_DNA"/>
</dbReference>
<organism>
    <name type="scientific">Branchiostoma floridae</name>
    <name type="common">Florida lancelet</name>
    <name type="synonym">Amphioxus</name>
    <dbReference type="NCBI Taxonomy" id="7739"/>
    <lineage>
        <taxon>Eukaryota</taxon>
        <taxon>Metazoa</taxon>
        <taxon>Chordata</taxon>
        <taxon>Cephalochordata</taxon>
        <taxon>Leptocardii</taxon>
        <taxon>Amphioxiformes</taxon>
        <taxon>Branchiostomatidae</taxon>
        <taxon>Branchiostoma</taxon>
    </lineage>
</organism>
<dbReference type="AlphaFoldDB" id="C3YEF7"/>
<proteinExistence type="predicted"/>
<protein>
    <recommendedName>
        <fullName evidence="3">F5/8 type C domain-containing protein</fullName>
    </recommendedName>
</protein>
<dbReference type="Gene3D" id="2.60.120.260">
    <property type="entry name" value="Galactose-binding domain-like"/>
    <property type="match status" value="2"/>
</dbReference>
<feature type="chain" id="PRO_5002933663" description="F5/8 type C domain-containing protein" evidence="1">
    <location>
        <begin position="18"/>
        <end position="317"/>
    </location>
</feature>
<reference evidence="2" key="1">
    <citation type="journal article" date="2008" name="Nature">
        <title>The amphioxus genome and the evolution of the chordate karyotype.</title>
        <authorList>
            <consortium name="US DOE Joint Genome Institute (JGI-PGF)"/>
            <person name="Putnam N.H."/>
            <person name="Butts T."/>
            <person name="Ferrier D.E.K."/>
            <person name="Furlong R.F."/>
            <person name="Hellsten U."/>
            <person name="Kawashima T."/>
            <person name="Robinson-Rechavi M."/>
            <person name="Shoguchi E."/>
            <person name="Terry A."/>
            <person name="Yu J.-K."/>
            <person name="Benito-Gutierrez E.L."/>
            <person name="Dubchak I."/>
            <person name="Garcia-Fernandez J."/>
            <person name="Gibson-Brown J.J."/>
            <person name="Grigoriev I.V."/>
            <person name="Horton A.C."/>
            <person name="de Jong P.J."/>
            <person name="Jurka J."/>
            <person name="Kapitonov V.V."/>
            <person name="Kohara Y."/>
            <person name="Kuroki Y."/>
            <person name="Lindquist E."/>
            <person name="Lucas S."/>
            <person name="Osoegawa K."/>
            <person name="Pennacchio L.A."/>
            <person name="Salamov A.A."/>
            <person name="Satou Y."/>
            <person name="Sauka-Spengler T."/>
            <person name="Schmutz J."/>
            <person name="Shin-I T."/>
            <person name="Toyoda A."/>
            <person name="Bronner-Fraser M."/>
            <person name="Fujiyama A."/>
            <person name="Holland L.Z."/>
            <person name="Holland P.W.H."/>
            <person name="Satoh N."/>
            <person name="Rokhsar D.S."/>
        </authorList>
    </citation>
    <scope>NUCLEOTIDE SEQUENCE [LARGE SCALE GENOMIC DNA]</scope>
    <source>
        <strain evidence="2">S238N-H82</strain>
        <tissue evidence="2">Testes</tissue>
    </source>
</reference>
<dbReference type="PANTHER" id="PTHR46549">
    <property type="entry name" value="MACPF DOMAIN-CONTAINING PROTEIN"/>
    <property type="match status" value="1"/>
</dbReference>
<dbReference type="InterPro" id="IPR008979">
    <property type="entry name" value="Galactose-bd-like_sf"/>
</dbReference>
<accession>C3YEF7</accession>
<dbReference type="SUPFAM" id="SSF49785">
    <property type="entry name" value="Galactose-binding domain-like"/>
    <property type="match status" value="2"/>
</dbReference>
<feature type="signal peptide" evidence="1">
    <location>
        <begin position="1"/>
        <end position="17"/>
    </location>
</feature>
<sequence>MGKLSLVLLLAIGLRYSQPGAFTISDNWYIVLDLNTPQTLTRIVLNNFGDTIHDIAAFKLQRAPIGDPYNFEDVLTVTTVQVGTDQRQEFGGFQGTARYWRLVVTRTDSGFQPWLRELKLYAISDFTPNSVPTSPGMWLTGSPSWVVDSTGTPWVHNGVIHDAAKILDEDNTTHWNPHVSNNWNPHGVNWYIVLDLKTPQTLTRTALNNYGDTIHDIAALKLLKAPVESPYNWQEVVNITTVQVGTDQRQEFGGFQGTARYWRFVVTRTDSGFQPWLRELKLYAISDISESDKGKYDPCVVKYVFSTKKAQYLPLFL</sequence>
<gene>
    <name evidence="2" type="ORF">BRAFLDRAFT_74269</name>
</gene>
<evidence type="ECO:0000313" key="2">
    <source>
        <dbReference type="EMBL" id="EEN61465.1"/>
    </source>
</evidence>
<evidence type="ECO:0000256" key="1">
    <source>
        <dbReference type="SAM" id="SignalP"/>
    </source>
</evidence>
<evidence type="ECO:0008006" key="3">
    <source>
        <dbReference type="Google" id="ProtNLM"/>
    </source>
</evidence>
<dbReference type="PANTHER" id="PTHR46549:SF1">
    <property type="entry name" value="MACPF DOMAIN-CONTAINING PROTEIN"/>
    <property type="match status" value="1"/>
</dbReference>
<dbReference type="InParanoid" id="C3YEF7"/>